<name>A0ABY8V1S9_9BACI</name>
<protein>
    <recommendedName>
        <fullName evidence="3">Lipoprotein</fullName>
    </recommendedName>
</protein>
<dbReference type="Proteomes" id="UP001236652">
    <property type="component" value="Chromosome"/>
</dbReference>
<dbReference type="PROSITE" id="PS51257">
    <property type="entry name" value="PROKAR_LIPOPROTEIN"/>
    <property type="match status" value="1"/>
</dbReference>
<keyword evidence="2" id="KW-1185">Reference proteome</keyword>
<evidence type="ECO:0000313" key="2">
    <source>
        <dbReference type="Proteomes" id="UP001236652"/>
    </source>
</evidence>
<sequence length="124" mass="14366">MRFIALFFCLVLAACQTTEDPEVHKVVDTFEEAGIELERSPLSGKSPFNLVSSREAHYSSEEGELIIFYDTNDFGRVKKELRSQLSEMEWLYEPRLHFNEDSAILFVPTRPMSDSSQVWEILSR</sequence>
<reference evidence="1 2" key="1">
    <citation type="submission" date="2023-05" db="EMBL/GenBank/DDBJ databases">
        <title>Comparative genomics reveals the evidence of polycyclic aromatic hydrocarbons degradation in moderately halophilic genus Pontibacillus.</title>
        <authorList>
            <person name="Yang H."/>
            <person name="Qian Z."/>
        </authorList>
    </citation>
    <scope>NUCLEOTIDE SEQUENCE [LARGE SCALE GENOMIC DNA]</scope>
    <source>
        <strain evidence="2">HN14</strain>
    </source>
</reference>
<evidence type="ECO:0008006" key="3">
    <source>
        <dbReference type="Google" id="ProtNLM"/>
    </source>
</evidence>
<organism evidence="1 2">
    <name type="scientific">Pontibacillus chungwhensis</name>
    <dbReference type="NCBI Taxonomy" id="265426"/>
    <lineage>
        <taxon>Bacteria</taxon>
        <taxon>Bacillati</taxon>
        <taxon>Bacillota</taxon>
        <taxon>Bacilli</taxon>
        <taxon>Bacillales</taxon>
        <taxon>Bacillaceae</taxon>
        <taxon>Pontibacillus</taxon>
    </lineage>
</organism>
<proteinExistence type="predicted"/>
<dbReference type="RefSeq" id="WP_231415920.1">
    <property type="nucleotide sequence ID" value="NZ_CP126446.1"/>
</dbReference>
<evidence type="ECO:0000313" key="1">
    <source>
        <dbReference type="EMBL" id="WIF99603.1"/>
    </source>
</evidence>
<gene>
    <name evidence="1" type="ORF">QNI29_08080</name>
</gene>
<accession>A0ABY8V1S9</accession>
<dbReference type="EMBL" id="CP126446">
    <property type="protein sequence ID" value="WIF99603.1"/>
    <property type="molecule type" value="Genomic_DNA"/>
</dbReference>